<proteinExistence type="inferred from homology"/>
<evidence type="ECO:0000256" key="9">
    <source>
        <dbReference type="SAM" id="MobiDB-lite"/>
    </source>
</evidence>
<dbReference type="AlphaFoldDB" id="A0A8J3ESY3"/>
<dbReference type="Gene3D" id="1.10.3720.10">
    <property type="entry name" value="MetI-like"/>
    <property type="match status" value="1"/>
</dbReference>
<comment type="caution">
    <text evidence="11">The sequence shown here is derived from an EMBL/GenBank/DDBJ whole genome shotgun (WGS) entry which is preliminary data.</text>
</comment>
<feature type="transmembrane region" description="Helical" evidence="8">
    <location>
        <begin position="129"/>
        <end position="149"/>
    </location>
</feature>
<evidence type="ECO:0000256" key="8">
    <source>
        <dbReference type="RuleBase" id="RU363032"/>
    </source>
</evidence>
<dbReference type="InterPro" id="IPR035906">
    <property type="entry name" value="MetI-like_sf"/>
</dbReference>
<feature type="transmembrane region" description="Helical" evidence="8">
    <location>
        <begin position="169"/>
        <end position="189"/>
    </location>
</feature>
<feature type="transmembrane region" description="Helical" evidence="8">
    <location>
        <begin position="94"/>
        <end position="117"/>
    </location>
</feature>
<sequence>MSTTVPPPDVQPDLHDEPPPPGPGLERDAEKAASRRGFLIGLPGLAYLVAFFAAPLLIVVVYSFASRSPRGATVLAGWNLDSYARLTDSLVLTIAWRSLWIAVVTTLICLVLAYPFAYYLATRPVRVRALLLVLVMIPFWSNFLVRTYAWRMLLGSDGPLTRLLQTVGIDATLLFTPTGVMIGLVYGYLPFMILPLYAAVERLDHSLVEAARDLYASGWQAFWKVTWPLSRPGVIAGSILVFIPSFGAYVTPEILGGRGSTMLGSYIARQFIGTASDWPFGSALSVAILVVMLAAATAYFRAGGKNL</sequence>
<evidence type="ECO:0000313" key="12">
    <source>
        <dbReference type="Proteomes" id="UP000650511"/>
    </source>
</evidence>
<dbReference type="InterPro" id="IPR000515">
    <property type="entry name" value="MetI-like"/>
</dbReference>
<dbReference type="PANTHER" id="PTHR42929:SF1">
    <property type="entry name" value="INNER MEMBRANE ABC TRANSPORTER PERMEASE PROTEIN YDCU-RELATED"/>
    <property type="match status" value="1"/>
</dbReference>
<dbReference type="Proteomes" id="UP000650511">
    <property type="component" value="Unassembled WGS sequence"/>
</dbReference>
<dbReference type="SUPFAM" id="SSF161098">
    <property type="entry name" value="MetI-like"/>
    <property type="match status" value="1"/>
</dbReference>
<keyword evidence="7 8" id="KW-0472">Membrane</keyword>
<keyword evidence="4" id="KW-1003">Cell membrane</keyword>
<dbReference type="PANTHER" id="PTHR42929">
    <property type="entry name" value="INNER MEMBRANE ABC TRANSPORTER PERMEASE PROTEIN YDCU-RELATED-RELATED"/>
    <property type="match status" value="1"/>
</dbReference>
<feature type="transmembrane region" description="Helical" evidence="8">
    <location>
        <begin position="280"/>
        <end position="300"/>
    </location>
</feature>
<dbReference type="GO" id="GO:0005886">
    <property type="term" value="C:plasma membrane"/>
    <property type="evidence" value="ECO:0007669"/>
    <property type="project" value="UniProtKB-SubCell"/>
</dbReference>
<accession>A0A8J3ESY3</accession>
<protein>
    <submittedName>
        <fullName evidence="11">ABC transporter permease</fullName>
    </submittedName>
</protein>
<evidence type="ECO:0000256" key="4">
    <source>
        <dbReference type="ARBA" id="ARBA00022475"/>
    </source>
</evidence>
<feature type="transmembrane region" description="Helical" evidence="8">
    <location>
        <begin position="45"/>
        <end position="65"/>
    </location>
</feature>
<feature type="domain" description="ABC transmembrane type-1" evidence="10">
    <location>
        <begin position="95"/>
        <end position="301"/>
    </location>
</feature>
<evidence type="ECO:0000256" key="3">
    <source>
        <dbReference type="ARBA" id="ARBA00022448"/>
    </source>
</evidence>
<dbReference type="OrthoDB" id="9808619at2"/>
<reference evidence="11" key="2">
    <citation type="submission" date="2020-09" db="EMBL/GenBank/DDBJ databases">
        <authorList>
            <person name="Sun Q."/>
            <person name="Zhou Y."/>
        </authorList>
    </citation>
    <scope>NUCLEOTIDE SEQUENCE</scope>
    <source>
        <strain evidence="11">CGMCC 1.14988</strain>
    </source>
</reference>
<evidence type="ECO:0000256" key="7">
    <source>
        <dbReference type="ARBA" id="ARBA00023136"/>
    </source>
</evidence>
<comment type="similarity">
    <text evidence="2">Belongs to the binding-protein-dependent transport system permease family. CysTW subfamily.</text>
</comment>
<dbReference type="PROSITE" id="PS50928">
    <property type="entry name" value="ABC_TM1"/>
    <property type="match status" value="1"/>
</dbReference>
<dbReference type="GO" id="GO:0055085">
    <property type="term" value="P:transmembrane transport"/>
    <property type="evidence" value="ECO:0007669"/>
    <property type="project" value="InterPro"/>
</dbReference>
<gene>
    <name evidence="11" type="ORF">GCM10011354_07200</name>
</gene>
<feature type="region of interest" description="Disordered" evidence="9">
    <location>
        <begin position="1"/>
        <end position="28"/>
    </location>
</feature>
<comment type="subcellular location">
    <subcellularLocation>
        <location evidence="1 8">Cell membrane</location>
        <topology evidence="1 8">Multi-pass membrane protein</topology>
    </subcellularLocation>
</comment>
<evidence type="ECO:0000259" key="10">
    <source>
        <dbReference type="PROSITE" id="PS50928"/>
    </source>
</evidence>
<reference evidence="11" key="1">
    <citation type="journal article" date="2014" name="Int. J. Syst. Evol. Microbiol.">
        <title>Complete genome sequence of Corynebacterium casei LMG S-19264T (=DSM 44701T), isolated from a smear-ripened cheese.</title>
        <authorList>
            <consortium name="US DOE Joint Genome Institute (JGI-PGF)"/>
            <person name="Walter F."/>
            <person name="Albersmeier A."/>
            <person name="Kalinowski J."/>
            <person name="Ruckert C."/>
        </authorList>
    </citation>
    <scope>NUCLEOTIDE SEQUENCE</scope>
    <source>
        <strain evidence="11">CGMCC 1.14988</strain>
    </source>
</reference>
<feature type="transmembrane region" description="Helical" evidence="8">
    <location>
        <begin position="233"/>
        <end position="251"/>
    </location>
</feature>
<evidence type="ECO:0000313" key="11">
    <source>
        <dbReference type="EMBL" id="GGI04066.1"/>
    </source>
</evidence>
<evidence type="ECO:0000256" key="6">
    <source>
        <dbReference type="ARBA" id="ARBA00022989"/>
    </source>
</evidence>
<keyword evidence="12" id="KW-1185">Reference proteome</keyword>
<evidence type="ECO:0000256" key="5">
    <source>
        <dbReference type="ARBA" id="ARBA00022692"/>
    </source>
</evidence>
<organism evidence="11 12">
    <name type="scientific">Egicoccus halophilus</name>
    <dbReference type="NCBI Taxonomy" id="1670830"/>
    <lineage>
        <taxon>Bacteria</taxon>
        <taxon>Bacillati</taxon>
        <taxon>Actinomycetota</taxon>
        <taxon>Nitriliruptoria</taxon>
        <taxon>Egicoccales</taxon>
        <taxon>Egicoccaceae</taxon>
        <taxon>Egicoccus</taxon>
    </lineage>
</organism>
<keyword evidence="3 8" id="KW-0813">Transport</keyword>
<keyword evidence="6 8" id="KW-1133">Transmembrane helix</keyword>
<dbReference type="EMBL" id="BMHA01000002">
    <property type="protein sequence ID" value="GGI04066.1"/>
    <property type="molecule type" value="Genomic_DNA"/>
</dbReference>
<evidence type="ECO:0000256" key="2">
    <source>
        <dbReference type="ARBA" id="ARBA00007069"/>
    </source>
</evidence>
<feature type="compositionally biased region" description="Pro residues" evidence="9">
    <location>
        <begin position="1"/>
        <end position="10"/>
    </location>
</feature>
<dbReference type="Pfam" id="PF00528">
    <property type="entry name" value="BPD_transp_1"/>
    <property type="match status" value="1"/>
</dbReference>
<dbReference type="RefSeq" id="WP_130650793.1">
    <property type="nucleotide sequence ID" value="NZ_BMHA01000002.1"/>
</dbReference>
<dbReference type="CDD" id="cd06261">
    <property type="entry name" value="TM_PBP2"/>
    <property type="match status" value="1"/>
</dbReference>
<evidence type="ECO:0000256" key="1">
    <source>
        <dbReference type="ARBA" id="ARBA00004651"/>
    </source>
</evidence>
<keyword evidence="5 8" id="KW-0812">Transmembrane</keyword>
<name>A0A8J3ESY3_9ACTN</name>